<feature type="domain" description="Uracil-DNA glycosylase-like" evidence="12">
    <location>
        <begin position="103"/>
        <end position="255"/>
    </location>
</feature>
<keyword evidence="6" id="KW-0479">Metal-binding</keyword>
<dbReference type="InterPro" id="IPR051536">
    <property type="entry name" value="UDG_Type-4/5"/>
</dbReference>
<protein>
    <recommendedName>
        <fullName evidence="4">Type-4 uracil-DNA glycosylase</fullName>
        <ecNumber evidence="3">3.2.2.27</ecNumber>
    </recommendedName>
</protein>
<dbReference type="CDD" id="cd10030">
    <property type="entry name" value="UDG-F4_TTUDGA_SPO1dp_like"/>
    <property type="match status" value="1"/>
</dbReference>
<dbReference type="SUPFAM" id="SSF52141">
    <property type="entry name" value="Uracil-DNA glycosylase-like"/>
    <property type="match status" value="1"/>
</dbReference>
<dbReference type="KEGG" id="rbg:BG454_14370"/>
<dbReference type="Pfam" id="PF03167">
    <property type="entry name" value="UDG"/>
    <property type="match status" value="1"/>
</dbReference>
<keyword evidence="10" id="KW-0411">Iron-sulfur</keyword>
<dbReference type="SMART" id="SM00987">
    <property type="entry name" value="UreE_C"/>
    <property type="match status" value="1"/>
</dbReference>
<evidence type="ECO:0000256" key="11">
    <source>
        <dbReference type="ARBA" id="ARBA00023204"/>
    </source>
</evidence>
<dbReference type="RefSeq" id="WP_071481324.1">
    <property type="nucleotide sequence ID" value="NZ_CP024899.1"/>
</dbReference>
<dbReference type="GO" id="GO:0046872">
    <property type="term" value="F:metal ion binding"/>
    <property type="evidence" value="ECO:0007669"/>
    <property type="project" value="UniProtKB-KW"/>
</dbReference>
<dbReference type="InterPro" id="IPR005122">
    <property type="entry name" value="Uracil-DNA_glycosylase-like"/>
</dbReference>
<dbReference type="EC" id="3.2.2.27" evidence="3"/>
<proteinExistence type="inferred from homology"/>
<dbReference type="GO" id="GO:0006281">
    <property type="term" value="P:DNA repair"/>
    <property type="evidence" value="ECO:0007669"/>
    <property type="project" value="UniProtKB-KW"/>
</dbReference>
<evidence type="ECO:0000256" key="8">
    <source>
        <dbReference type="ARBA" id="ARBA00022801"/>
    </source>
</evidence>
<dbReference type="Proteomes" id="UP000228948">
    <property type="component" value="Chromosome"/>
</dbReference>
<evidence type="ECO:0000259" key="12">
    <source>
        <dbReference type="SMART" id="SM00986"/>
    </source>
</evidence>
<comment type="similarity">
    <text evidence="2">Belongs to the uracil-DNA glycosylase (UDG) superfamily. Type 4 (UDGa) family.</text>
</comment>
<dbReference type="PANTHER" id="PTHR33693">
    <property type="entry name" value="TYPE-5 URACIL-DNA GLYCOSYLASE"/>
    <property type="match status" value="1"/>
</dbReference>
<evidence type="ECO:0000256" key="10">
    <source>
        <dbReference type="ARBA" id="ARBA00023014"/>
    </source>
</evidence>
<dbReference type="GO" id="GO:0051539">
    <property type="term" value="F:4 iron, 4 sulfur cluster binding"/>
    <property type="evidence" value="ECO:0007669"/>
    <property type="project" value="UniProtKB-KW"/>
</dbReference>
<evidence type="ECO:0000256" key="2">
    <source>
        <dbReference type="ARBA" id="ARBA00006521"/>
    </source>
</evidence>
<dbReference type="AlphaFoldDB" id="A0A2K8KJ43"/>
<keyword evidence="7" id="KW-0227">DNA damage</keyword>
<dbReference type="STRING" id="441209.GCA_001870665_02656"/>
<evidence type="ECO:0000256" key="4">
    <source>
        <dbReference type="ARBA" id="ARBA00019403"/>
    </source>
</evidence>
<evidence type="ECO:0000256" key="6">
    <source>
        <dbReference type="ARBA" id="ARBA00022723"/>
    </source>
</evidence>
<dbReference type="PANTHER" id="PTHR33693:SF1">
    <property type="entry name" value="TYPE-4 URACIL-DNA GLYCOSYLASE"/>
    <property type="match status" value="1"/>
</dbReference>
<name>A0A2K8KJ43_9RHOB</name>
<dbReference type="GO" id="GO:0004844">
    <property type="term" value="F:uracil DNA N-glycosylase activity"/>
    <property type="evidence" value="ECO:0007669"/>
    <property type="project" value="UniProtKB-EC"/>
</dbReference>
<evidence type="ECO:0000256" key="5">
    <source>
        <dbReference type="ARBA" id="ARBA00022485"/>
    </source>
</evidence>
<gene>
    <name evidence="13" type="ORF">BG454_14370</name>
</gene>
<evidence type="ECO:0000313" key="14">
    <source>
        <dbReference type="Proteomes" id="UP000228948"/>
    </source>
</evidence>
<evidence type="ECO:0000313" key="13">
    <source>
        <dbReference type="EMBL" id="ATX66858.1"/>
    </source>
</evidence>
<keyword evidence="9" id="KW-0408">Iron</keyword>
<keyword evidence="5" id="KW-0004">4Fe-4S</keyword>
<comment type="catalytic activity">
    <reaction evidence="1">
        <text>Hydrolyzes single-stranded DNA or mismatched double-stranded DNA and polynucleotides, releasing free uracil.</text>
        <dbReference type="EC" id="3.2.2.27"/>
    </reaction>
</comment>
<dbReference type="InterPro" id="IPR005273">
    <property type="entry name" value="Ura-DNA_glyco_family4"/>
</dbReference>
<evidence type="ECO:0000256" key="7">
    <source>
        <dbReference type="ARBA" id="ARBA00022763"/>
    </source>
</evidence>
<dbReference type="SMART" id="SM00986">
    <property type="entry name" value="UDG"/>
    <property type="match status" value="1"/>
</dbReference>
<keyword evidence="14" id="KW-1185">Reference proteome</keyword>
<keyword evidence="8" id="KW-0378">Hydrolase</keyword>
<organism evidence="13 14">
    <name type="scientific">Roseinatronobacter bogoriensis subsp. barguzinensis</name>
    <dbReference type="NCBI Taxonomy" id="441209"/>
    <lineage>
        <taxon>Bacteria</taxon>
        <taxon>Pseudomonadati</taxon>
        <taxon>Pseudomonadota</taxon>
        <taxon>Alphaproteobacteria</taxon>
        <taxon>Rhodobacterales</taxon>
        <taxon>Paracoccaceae</taxon>
        <taxon>Roseinatronobacter</taxon>
    </lineage>
</organism>
<dbReference type="OrthoDB" id="5290748at2"/>
<evidence type="ECO:0000256" key="9">
    <source>
        <dbReference type="ARBA" id="ARBA00023004"/>
    </source>
</evidence>
<evidence type="ECO:0000256" key="3">
    <source>
        <dbReference type="ARBA" id="ARBA00012030"/>
    </source>
</evidence>
<dbReference type="InterPro" id="IPR036895">
    <property type="entry name" value="Uracil-DNA_glycosylase-like_sf"/>
</dbReference>
<accession>A0A2K8KJ43</accession>
<dbReference type="NCBIfam" id="TIGR00758">
    <property type="entry name" value="UDG_fam4"/>
    <property type="match status" value="1"/>
</dbReference>
<dbReference type="EMBL" id="CP024899">
    <property type="protein sequence ID" value="ATX66858.1"/>
    <property type="molecule type" value="Genomic_DNA"/>
</dbReference>
<keyword evidence="11" id="KW-0234">DNA repair</keyword>
<sequence length="265" mass="29103">MVSQVPWETDWHVARACLEWQVEMGAVEAMCDAPVDRYALDPAPIAKPKAAATPAAPAPSVSIDPVAEAQALADAAPDLDALQAAIADFPHSDLKLGARNLVFCDGTPQARVMIVGEAPGREEDRSGRPFIGEAGQLLDRMLAAIDMRRDHPDPARAVYITNILPWRPPQNRDPSAEERAMFRPFVMRHIALIDPDILILMGRISASTLLQGNEAITRIRGQWREVAGRPALPMLHPAYLLRNPAAKREAWADLLDLQARLRTLT</sequence>
<dbReference type="Gene3D" id="3.40.470.10">
    <property type="entry name" value="Uracil-DNA glycosylase-like domain"/>
    <property type="match status" value="1"/>
</dbReference>
<evidence type="ECO:0000256" key="1">
    <source>
        <dbReference type="ARBA" id="ARBA00001400"/>
    </source>
</evidence>
<reference evidence="13 14" key="1">
    <citation type="submission" date="2017-11" db="EMBL/GenBank/DDBJ databases">
        <title>Revised Sequence and Annotation of the Rhodobaca barguzinensis strain alga05 Genome.</title>
        <authorList>
            <person name="Kopejtka K."/>
            <person name="Tomasch J.M."/>
            <person name="Bunk B."/>
            <person name="Koblizek M."/>
        </authorList>
    </citation>
    <scope>NUCLEOTIDE SEQUENCE [LARGE SCALE GENOMIC DNA]</scope>
    <source>
        <strain evidence="14">alga05</strain>
    </source>
</reference>